<feature type="non-terminal residue" evidence="2">
    <location>
        <position position="97"/>
    </location>
</feature>
<dbReference type="Proteomes" id="UP000468531">
    <property type="component" value="Unassembled WGS sequence"/>
</dbReference>
<evidence type="ECO:0000313" key="3">
    <source>
        <dbReference type="Proteomes" id="UP000468531"/>
    </source>
</evidence>
<evidence type="ECO:0000256" key="1">
    <source>
        <dbReference type="SAM" id="MobiDB-lite"/>
    </source>
</evidence>
<proteinExistence type="predicted"/>
<protein>
    <submittedName>
        <fullName evidence="2">Uncharacterized protein</fullName>
    </submittedName>
</protein>
<organism evidence="2 3">
    <name type="scientific">Bradyrhizobium uaiense</name>
    <dbReference type="NCBI Taxonomy" id="2594946"/>
    <lineage>
        <taxon>Bacteria</taxon>
        <taxon>Pseudomonadati</taxon>
        <taxon>Pseudomonadota</taxon>
        <taxon>Alphaproteobacteria</taxon>
        <taxon>Hyphomicrobiales</taxon>
        <taxon>Nitrobacteraceae</taxon>
        <taxon>Bradyrhizobium</taxon>
    </lineage>
</organism>
<accession>A0A6P1BSE3</accession>
<name>A0A6P1BSE3_9BRAD</name>
<feature type="region of interest" description="Disordered" evidence="1">
    <location>
        <begin position="69"/>
        <end position="97"/>
    </location>
</feature>
<dbReference type="AlphaFoldDB" id="A0A6P1BSE3"/>
<comment type="caution">
    <text evidence="2">The sequence shown here is derived from an EMBL/GenBank/DDBJ whole genome shotgun (WGS) entry which is preliminary data.</text>
</comment>
<feature type="compositionally biased region" description="Basic and acidic residues" evidence="1">
    <location>
        <begin position="73"/>
        <end position="82"/>
    </location>
</feature>
<evidence type="ECO:0000313" key="2">
    <source>
        <dbReference type="EMBL" id="NEV00543.1"/>
    </source>
</evidence>
<sequence length="97" mass="10781">MTELAWLATPLFVVARLQIRLVHNHEIRVCMRSTLTVVISLLAMSVAAARAEPPKLAVFDLEMIDTSLQGEVDGPRTDEQARPLRTGDQARRELADS</sequence>
<reference evidence="2 3" key="1">
    <citation type="journal article" date="2020" name="Arch. Microbiol.">
        <title>Bradyrhizobium uaiense sp. nov., a new highly efficient cowpea symbiont.</title>
        <authorList>
            <person name="Cabral Michel D."/>
            <person name="Azarias Guimaraes A."/>
            <person name="Martins da Costa E."/>
            <person name="Soares de Carvalho T."/>
            <person name="Balsanelli E."/>
            <person name="Willems A."/>
            <person name="Maltempi de Souza E."/>
            <person name="de Souza Moreira F.M."/>
        </authorList>
    </citation>
    <scope>NUCLEOTIDE SEQUENCE [LARGE SCALE GENOMIC DNA]</scope>
    <source>
        <strain evidence="2 3">UFLA 03-164</strain>
    </source>
</reference>
<feature type="compositionally biased region" description="Basic and acidic residues" evidence="1">
    <location>
        <begin position="88"/>
        <end position="97"/>
    </location>
</feature>
<dbReference type="EMBL" id="VKHP01000184">
    <property type="protein sequence ID" value="NEV00543.1"/>
    <property type="molecule type" value="Genomic_DNA"/>
</dbReference>
<keyword evidence="3" id="KW-1185">Reference proteome</keyword>
<gene>
    <name evidence="2" type="ORF">FNJ47_33220</name>
</gene>